<dbReference type="InterPro" id="IPR029063">
    <property type="entry name" value="SAM-dependent_MTases_sf"/>
</dbReference>
<feature type="non-terminal residue" evidence="2">
    <location>
        <position position="134"/>
    </location>
</feature>
<sequence length="134" mass="15251">MKAWEYFLIATVAGVFSWQINEFLRELRGASDKYAAALAYAESVNKPLLKVGGPYGSDSENVVAADIRDMPYYYYPDKTFGAVFCRHILEHLPTINDAMAAINELNRVAERVYIVSFPKNNLFARLIADQHLWI</sequence>
<evidence type="ECO:0000313" key="2">
    <source>
        <dbReference type="EMBL" id="GAI24407.1"/>
    </source>
</evidence>
<organism evidence="2">
    <name type="scientific">marine sediment metagenome</name>
    <dbReference type="NCBI Taxonomy" id="412755"/>
    <lineage>
        <taxon>unclassified sequences</taxon>
        <taxon>metagenomes</taxon>
        <taxon>ecological metagenomes</taxon>
    </lineage>
</organism>
<feature type="domain" description="Methyltransferase type 11" evidence="1">
    <location>
        <begin position="58"/>
        <end position="109"/>
    </location>
</feature>
<proteinExistence type="predicted"/>
<comment type="caution">
    <text evidence="2">The sequence shown here is derived from an EMBL/GenBank/DDBJ whole genome shotgun (WGS) entry which is preliminary data.</text>
</comment>
<dbReference type="SUPFAM" id="SSF53335">
    <property type="entry name" value="S-adenosyl-L-methionine-dependent methyltransferases"/>
    <property type="match status" value="1"/>
</dbReference>
<dbReference type="AlphaFoldDB" id="X1LYF7"/>
<dbReference type="Gene3D" id="3.40.50.150">
    <property type="entry name" value="Vaccinia Virus protein VP39"/>
    <property type="match status" value="1"/>
</dbReference>
<gene>
    <name evidence="2" type="ORF">S06H3_33741</name>
</gene>
<dbReference type="GO" id="GO:0008757">
    <property type="term" value="F:S-adenosylmethionine-dependent methyltransferase activity"/>
    <property type="evidence" value="ECO:0007669"/>
    <property type="project" value="InterPro"/>
</dbReference>
<protein>
    <recommendedName>
        <fullName evidence="1">Methyltransferase type 11 domain-containing protein</fullName>
    </recommendedName>
</protein>
<reference evidence="2" key="1">
    <citation type="journal article" date="2014" name="Front. Microbiol.">
        <title>High frequency of phylogenetically diverse reductive dehalogenase-homologous genes in deep subseafloor sedimentary metagenomes.</title>
        <authorList>
            <person name="Kawai M."/>
            <person name="Futagami T."/>
            <person name="Toyoda A."/>
            <person name="Takaki Y."/>
            <person name="Nishi S."/>
            <person name="Hori S."/>
            <person name="Arai W."/>
            <person name="Tsubouchi T."/>
            <person name="Morono Y."/>
            <person name="Uchiyama I."/>
            <person name="Ito T."/>
            <person name="Fujiyama A."/>
            <person name="Inagaki F."/>
            <person name="Takami H."/>
        </authorList>
    </citation>
    <scope>NUCLEOTIDE SEQUENCE</scope>
    <source>
        <strain evidence="2">Expedition CK06-06</strain>
    </source>
</reference>
<name>X1LYF7_9ZZZZ</name>
<dbReference type="InterPro" id="IPR013216">
    <property type="entry name" value="Methyltransf_11"/>
</dbReference>
<accession>X1LYF7</accession>
<evidence type="ECO:0000259" key="1">
    <source>
        <dbReference type="Pfam" id="PF08241"/>
    </source>
</evidence>
<dbReference type="Pfam" id="PF08241">
    <property type="entry name" value="Methyltransf_11"/>
    <property type="match status" value="1"/>
</dbReference>
<dbReference type="EMBL" id="BARV01020174">
    <property type="protein sequence ID" value="GAI24407.1"/>
    <property type="molecule type" value="Genomic_DNA"/>
</dbReference>